<dbReference type="Proteomes" id="UP000037247">
    <property type="component" value="Unassembled WGS sequence"/>
</dbReference>
<evidence type="ECO:0000259" key="3">
    <source>
        <dbReference type="Pfam" id="PF00582"/>
    </source>
</evidence>
<evidence type="ECO:0000313" key="4">
    <source>
        <dbReference type="EMBL" id="KNA90637.1"/>
    </source>
</evidence>
<protein>
    <submittedName>
        <fullName evidence="4">Universal stress protein</fullName>
    </submittedName>
</protein>
<name>A0ABR5IAG1_9ACTN</name>
<evidence type="ECO:0000313" key="5">
    <source>
        <dbReference type="Proteomes" id="UP000037247"/>
    </source>
</evidence>
<sequence>MSTDNTSAANPKRVAVGYLATQSGDDGVALGAAIATKTGAAIDLICVVHPVPYDGQPGIDQYMERLENQAAEWLADGASRIPEGIEVRTVVTVHESFTEGLIDVAEQSGAAMIVVGGTGDGIISRHALGTVSTELLHSSPLPVALAPRGYARRSDVVIDMITIAVPVKKSASDPLSFGIRFAEAASIDVRLLSLVSLENPAADDTSLAVRKQQVDVARELLEHTRDQLDVDLEVDVLVADGDTLDEALDNLPWDANDIVAVGSGHLGADNRVFLGSTAARILRWTTAPVIVVPKESTPDTETTDTESTTTKAQGE</sequence>
<dbReference type="Pfam" id="PF00582">
    <property type="entry name" value="Usp"/>
    <property type="match status" value="2"/>
</dbReference>
<dbReference type="Gene3D" id="3.40.50.12370">
    <property type="match status" value="1"/>
</dbReference>
<dbReference type="PANTHER" id="PTHR46268">
    <property type="entry name" value="STRESS RESPONSE PROTEIN NHAX"/>
    <property type="match status" value="1"/>
</dbReference>
<evidence type="ECO:0000256" key="1">
    <source>
        <dbReference type="ARBA" id="ARBA00008791"/>
    </source>
</evidence>
<dbReference type="InterPro" id="IPR006016">
    <property type="entry name" value="UspA"/>
</dbReference>
<dbReference type="InterPro" id="IPR014729">
    <property type="entry name" value="Rossmann-like_a/b/a_fold"/>
</dbReference>
<dbReference type="EMBL" id="LDTZ01000018">
    <property type="protein sequence ID" value="KNA90637.1"/>
    <property type="molecule type" value="Genomic_DNA"/>
</dbReference>
<keyword evidence="5" id="KW-1185">Reference proteome</keyword>
<dbReference type="PANTHER" id="PTHR46268:SF6">
    <property type="entry name" value="UNIVERSAL STRESS PROTEIN UP12"/>
    <property type="match status" value="1"/>
</dbReference>
<accession>A0ABR5IAG1</accession>
<proteinExistence type="inferred from homology"/>
<organism evidence="4 5">
    <name type="scientific">Gordonia jacobaea</name>
    <dbReference type="NCBI Taxonomy" id="122202"/>
    <lineage>
        <taxon>Bacteria</taxon>
        <taxon>Bacillati</taxon>
        <taxon>Actinomycetota</taxon>
        <taxon>Actinomycetes</taxon>
        <taxon>Mycobacteriales</taxon>
        <taxon>Gordoniaceae</taxon>
        <taxon>Gordonia</taxon>
    </lineage>
</organism>
<feature type="domain" description="UspA" evidence="3">
    <location>
        <begin position="12"/>
        <end position="146"/>
    </location>
</feature>
<comment type="similarity">
    <text evidence="1">Belongs to the universal stress protein A family.</text>
</comment>
<dbReference type="Gene3D" id="3.40.50.620">
    <property type="entry name" value="HUPs"/>
    <property type="match status" value="1"/>
</dbReference>
<gene>
    <name evidence="4" type="ORF">ABW18_13870</name>
</gene>
<dbReference type="RefSeq" id="WP_049699575.1">
    <property type="nucleotide sequence ID" value="NZ_JAQDQF010000006.1"/>
</dbReference>
<dbReference type="CDD" id="cd00293">
    <property type="entry name" value="USP-like"/>
    <property type="match status" value="2"/>
</dbReference>
<feature type="domain" description="UspA" evidence="3">
    <location>
        <begin position="163"/>
        <end position="293"/>
    </location>
</feature>
<dbReference type="SUPFAM" id="SSF52402">
    <property type="entry name" value="Adenine nucleotide alpha hydrolases-like"/>
    <property type="match status" value="2"/>
</dbReference>
<evidence type="ECO:0000256" key="2">
    <source>
        <dbReference type="SAM" id="MobiDB-lite"/>
    </source>
</evidence>
<feature type="compositionally biased region" description="Low complexity" evidence="2">
    <location>
        <begin position="305"/>
        <end position="315"/>
    </location>
</feature>
<reference evidence="4 5" key="1">
    <citation type="submission" date="2015-05" db="EMBL/GenBank/DDBJ databases">
        <title>Draft genome sequence of the bacterium Gordonia jacobaea a new member of the Gordonia genus.</title>
        <authorList>
            <person name="Jimenez-Galisteo G."/>
            <person name="Dominguez A."/>
            <person name="Munoz E."/>
            <person name="Vinas M."/>
        </authorList>
    </citation>
    <scope>NUCLEOTIDE SEQUENCE [LARGE SCALE GENOMIC DNA]</scope>
    <source>
        <strain evidence="5">mv1</strain>
    </source>
</reference>
<feature type="region of interest" description="Disordered" evidence="2">
    <location>
        <begin position="293"/>
        <end position="315"/>
    </location>
</feature>
<comment type="caution">
    <text evidence="4">The sequence shown here is derived from an EMBL/GenBank/DDBJ whole genome shotgun (WGS) entry which is preliminary data.</text>
</comment>